<evidence type="ECO:0000256" key="1">
    <source>
        <dbReference type="SAM" id="MobiDB-lite"/>
    </source>
</evidence>
<feature type="region of interest" description="Disordered" evidence="1">
    <location>
        <begin position="1"/>
        <end position="32"/>
    </location>
</feature>
<accession>D5ZVW6</accession>
<gene>
    <name evidence="2" type="ORF">SSFG_02187</name>
</gene>
<dbReference type="AlphaFoldDB" id="D5ZVW6"/>
<feature type="region of interest" description="Disordered" evidence="1">
    <location>
        <begin position="52"/>
        <end position="94"/>
    </location>
</feature>
<dbReference type="EMBL" id="DS999641">
    <property type="protein sequence ID" value="EFE66939.2"/>
    <property type="molecule type" value="Genomic_DNA"/>
</dbReference>
<evidence type="ECO:0000313" key="2">
    <source>
        <dbReference type="EMBL" id="EFE66939.2"/>
    </source>
</evidence>
<feature type="compositionally biased region" description="Basic and acidic residues" evidence="1">
    <location>
        <begin position="52"/>
        <end position="77"/>
    </location>
</feature>
<dbReference type="Proteomes" id="UP000003824">
    <property type="component" value="Unassembled WGS sequence"/>
</dbReference>
<proteinExistence type="predicted"/>
<feature type="compositionally biased region" description="Basic residues" evidence="1">
    <location>
        <begin position="83"/>
        <end position="94"/>
    </location>
</feature>
<sequence>MRNSSDATGPPGGRRWRRRGERRPTPTPPRGTAMFAHQLRQFRHDDLVHRAEQERQAREAVRLRRAARREAAARDTGPESPPRRHRRDRFLRAA</sequence>
<evidence type="ECO:0000313" key="3">
    <source>
        <dbReference type="Proteomes" id="UP000003824"/>
    </source>
</evidence>
<reference evidence="3" key="1">
    <citation type="submission" date="2008-12" db="EMBL/GenBank/DDBJ databases">
        <title>Annotation of Streptomyces ghanaensis ATCC 14672.</title>
        <authorList>
            <consortium name="The Broad Institute Genome Sequencing Platform"/>
            <consortium name="Broad Institute Microbial Sequencing Center"/>
            <person name="Fischbach M."/>
            <person name="Ward D."/>
            <person name="Young S."/>
            <person name="Kodira C.D."/>
            <person name="Zeng Q."/>
            <person name="Koehrsen M."/>
            <person name="Godfrey P."/>
            <person name="Alvarado L."/>
            <person name="Berlin A.M."/>
            <person name="Borenstein D."/>
            <person name="Chen Z."/>
            <person name="Engels R."/>
            <person name="Freedman E."/>
            <person name="Gellesch M."/>
            <person name="Goldberg J."/>
            <person name="Griggs A."/>
            <person name="Gujja S."/>
            <person name="Heiman D.I."/>
            <person name="Hepburn T.A."/>
            <person name="Howarth C."/>
            <person name="Jen D."/>
            <person name="Larson L."/>
            <person name="Lewis B."/>
            <person name="Mehta T."/>
            <person name="Park D."/>
            <person name="Pearson M."/>
            <person name="Roberts A."/>
            <person name="Saif S."/>
            <person name="Shea T.D."/>
            <person name="Shenoy N."/>
            <person name="Sisk P."/>
            <person name="Stolte C."/>
            <person name="Sykes S.N."/>
            <person name="Walk T."/>
            <person name="White J."/>
            <person name="Yandava C."/>
            <person name="Straight P."/>
            <person name="Clardy J."/>
            <person name="Hung D."/>
            <person name="Kolter R."/>
            <person name="Mekalanos J."/>
            <person name="Walker S."/>
            <person name="Walsh C.T."/>
            <person name="Wieland B.L.C."/>
            <person name="Ilzarbe M."/>
            <person name="Galagan J."/>
            <person name="Nusbaum C."/>
            <person name="Birren B."/>
        </authorList>
    </citation>
    <scope>NUCLEOTIDE SEQUENCE [LARGE SCALE GENOMIC DNA]</scope>
    <source>
        <strain evidence="3">ATCC 14672 / DSM 40746 / JCM 4963 / KCTC 9882 / NRRL B-12104 / FH 1290</strain>
    </source>
</reference>
<organism evidence="2 3">
    <name type="scientific">Streptomyces viridosporus (strain ATCC 14672 / DSM 40746 / JCM 4963 / KCTC 9882 / NRRL B-12104 / FH 1290)</name>
    <name type="common">Streptomyces ghanaensis</name>
    <dbReference type="NCBI Taxonomy" id="566461"/>
    <lineage>
        <taxon>Bacteria</taxon>
        <taxon>Bacillati</taxon>
        <taxon>Actinomycetota</taxon>
        <taxon>Actinomycetes</taxon>
        <taxon>Kitasatosporales</taxon>
        <taxon>Streptomycetaceae</taxon>
        <taxon>Streptomyces</taxon>
    </lineage>
</organism>
<name>D5ZVW6_STRV1</name>
<protein>
    <submittedName>
        <fullName evidence="2">Uncharacterized protein</fullName>
    </submittedName>
</protein>